<dbReference type="PROSITE" id="PS50195">
    <property type="entry name" value="PX"/>
    <property type="match status" value="1"/>
</dbReference>
<keyword evidence="7" id="KW-0677">Repeat</keyword>
<accession>A0A085MCB9</accession>
<evidence type="ECO:0000256" key="6">
    <source>
        <dbReference type="ARBA" id="ARBA00022723"/>
    </source>
</evidence>
<evidence type="ECO:0000256" key="9">
    <source>
        <dbReference type="ARBA" id="ARBA00022840"/>
    </source>
</evidence>
<proteinExistence type="inferred from homology"/>
<keyword evidence="10" id="KW-0460">Magnesium</keyword>
<protein>
    <recommendedName>
        <fullName evidence="3 13">Origin recognition complex subunit 1</fullName>
    </recommendedName>
</protein>
<dbReference type="CDD" id="cd00009">
    <property type="entry name" value="AAA"/>
    <property type="match status" value="1"/>
</dbReference>
<dbReference type="InterPro" id="IPR032675">
    <property type="entry name" value="LRR_dom_sf"/>
</dbReference>
<dbReference type="PANTHER" id="PTHR10763">
    <property type="entry name" value="CELL DIVISION CONTROL PROTEIN 6-RELATED"/>
    <property type="match status" value="1"/>
</dbReference>
<dbReference type="InterPro" id="IPR003593">
    <property type="entry name" value="AAA+_ATPase"/>
</dbReference>
<dbReference type="GO" id="GO:0033314">
    <property type="term" value="P:mitotic DNA replication checkpoint signaling"/>
    <property type="evidence" value="ECO:0007669"/>
    <property type="project" value="TreeGrafter"/>
</dbReference>
<keyword evidence="9 13" id="KW-0067">ATP-binding</keyword>
<dbReference type="InterPro" id="IPR003591">
    <property type="entry name" value="Leu-rich_rpt_typical-subtyp"/>
</dbReference>
<dbReference type="InterPro" id="IPR001611">
    <property type="entry name" value="Leu-rich_rpt"/>
</dbReference>
<dbReference type="GO" id="GO:0003688">
    <property type="term" value="F:DNA replication origin binding"/>
    <property type="evidence" value="ECO:0007669"/>
    <property type="project" value="TreeGrafter"/>
</dbReference>
<dbReference type="Pfam" id="PF00787">
    <property type="entry name" value="PX"/>
    <property type="match status" value="1"/>
</dbReference>
<dbReference type="GO" id="GO:0046872">
    <property type="term" value="F:metal ion binding"/>
    <property type="evidence" value="ECO:0007669"/>
    <property type="project" value="UniProtKB-KW"/>
</dbReference>
<dbReference type="SMART" id="SM00312">
    <property type="entry name" value="PX"/>
    <property type="match status" value="1"/>
</dbReference>
<dbReference type="GO" id="GO:0009966">
    <property type="term" value="P:regulation of signal transduction"/>
    <property type="evidence" value="ECO:0007669"/>
    <property type="project" value="UniProtKB-ARBA"/>
</dbReference>
<dbReference type="SUPFAM" id="SSF64268">
    <property type="entry name" value="PX domain"/>
    <property type="match status" value="1"/>
</dbReference>
<dbReference type="Proteomes" id="UP000030764">
    <property type="component" value="Unassembled WGS sequence"/>
</dbReference>
<dbReference type="SUPFAM" id="SSF52058">
    <property type="entry name" value="L domain-like"/>
    <property type="match status" value="1"/>
</dbReference>
<dbReference type="InterPro" id="IPR001683">
    <property type="entry name" value="PX_dom"/>
</dbReference>
<dbReference type="Gene3D" id="3.30.1520.10">
    <property type="entry name" value="Phox-like domain"/>
    <property type="match status" value="1"/>
</dbReference>
<evidence type="ECO:0000256" key="8">
    <source>
        <dbReference type="ARBA" id="ARBA00022741"/>
    </source>
</evidence>
<keyword evidence="12 13" id="KW-0539">Nucleus</keyword>
<dbReference type="GO" id="GO:0005664">
    <property type="term" value="C:nuclear origin of replication recognition complex"/>
    <property type="evidence" value="ECO:0007669"/>
    <property type="project" value="TreeGrafter"/>
</dbReference>
<dbReference type="GO" id="GO:0006270">
    <property type="term" value="P:DNA replication initiation"/>
    <property type="evidence" value="ECO:0007669"/>
    <property type="project" value="TreeGrafter"/>
</dbReference>
<dbReference type="SMART" id="SM00382">
    <property type="entry name" value="AAA"/>
    <property type="match status" value="1"/>
</dbReference>
<evidence type="ECO:0000256" key="1">
    <source>
        <dbReference type="ARBA" id="ARBA00004123"/>
    </source>
</evidence>
<keyword evidence="8 13" id="KW-0547">Nucleotide-binding</keyword>
<evidence type="ECO:0000256" key="12">
    <source>
        <dbReference type="ARBA" id="ARBA00023242"/>
    </source>
</evidence>
<keyword evidence="16" id="KW-1185">Reference proteome</keyword>
<dbReference type="PANTHER" id="PTHR10763:SF23">
    <property type="entry name" value="ORIGIN RECOGNITION COMPLEX SUBUNIT 1"/>
    <property type="match status" value="1"/>
</dbReference>
<dbReference type="FunFam" id="3.40.50.300:FF:000199">
    <property type="entry name" value="Origin recognition complex subunit 1"/>
    <property type="match status" value="1"/>
</dbReference>
<comment type="similarity">
    <text evidence="2 13">Belongs to the ORC1 family.</text>
</comment>
<evidence type="ECO:0000256" key="10">
    <source>
        <dbReference type="ARBA" id="ARBA00022842"/>
    </source>
</evidence>
<dbReference type="GO" id="GO:0016887">
    <property type="term" value="F:ATP hydrolysis activity"/>
    <property type="evidence" value="ECO:0007669"/>
    <property type="project" value="InterPro"/>
</dbReference>
<dbReference type="InterPro" id="IPR027417">
    <property type="entry name" value="P-loop_NTPase"/>
</dbReference>
<evidence type="ECO:0000256" key="13">
    <source>
        <dbReference type="RuleBase" id="RU365058"/>
    </source>
</evidence>
<dbReference type="Pfam" id="PF13855">
    <property type="entry name" value="LRR_8"/>
    <property type="match status" value="1"/>
</dbReference>
<comment type="function">
    <text evidence="13">Component of the origin recognition complex (ORC) that binds origins of replication. DNA-binding is ATP-dependent, however specific DNA sequences that define origins of replication have not been identified so far. ORC is required to assemble the pre-replication complex necessary to initiate DNA replication.</text>
</comment>
<evidence type="ECO:0000256" key="2">
    <source>
        <dbReference type="ARBA" id="ARBA00008398"/>
    </source>
</evidence>
<dbReference type="InterPro" id="IPR015163">
    <property type="entry name" value="Cdc6_C"/>
</dbReference>
<dbReference type="InterPro" id="IPR036871">
    <property type="entry name" value="PX_dom_sf"/>
</dbReference>
<keyword evidence="11 13" id="KW-0238">DNA-binding</keyword>
<dbReference type="Gene3D" id="3.40.50.300">
    <property type="entry name" value="P-loop containing nucleotide triphosphate hydrolases"/>
    <property type="match status" value="1"/>
</dbReference>
<dbReference type="InterPro" id="IPR050311">
    <property type="entry name" value="ORC1/CDC6"/>
</dbReference>
<dbReference type="SMART" id="SM00365">
    <property type="entry name" value="LRR_SD22"/>
    <property type="match status" value="4"/>
</dbReference>
<keyword evidence="4" id="KW-0433">Leucine-rich repeat</keyword>
<dbReference type="AlphaFoldDB" id="A0A085MCB9"/>
<dbReference type="InterPro" id="IPR041083">
    <property type="entry name" value="AAA_lid_10"/>
</dbReference>
<dbReference type="Pfam" id="PF00004">
    <property type="entry name" value="AAA"/>
    <property type="match status" value="1"/>
</dbReference>
<evidence type="ECO:0000256" key="4">
    <source>
        <dbReference type="ARBA" id="ARBA00022614"/>
    </source>
</evidence>
<dbReference type="Pfam" id="PF09079">
    <property type="entry name" value="WHD_Cdc6"/>
    <property type="match status" value="1"/>
</dbReference>
<comment type="subunit">
    <text evidence="13">ORC is composed of six subunits.</text>
</comment>
<dbReference type="GO" id="GO:0035091">
    <property type="term" value="F:phosphatidylinositol binding"/>
    <property type="evidence" value="ECO:0007669"/>
    <property type="project" value="InterPro"/>
</dbReference>
<dbReference type="GO" id="GO:0005524">
    <property type="term" value="F:ATP binding"/>
    <property type="evidence" value="ECO:0007669"/>
    <property type="project" value="UniProtKB-KW"/>
</dbReference>
<dbReference type="Gene3D" id="1.10.8.60">
    <property type="match status" value="1"/>
</dbReference>
<dbReference type="Pfam" id="PF17872">
    <property type="entry name" value="AAA_lid_10"/>
    <property type="match status" value="1"/>
</dbReference>
<dbReference type="EMBL" id="KL363204">
    <property type="protein sequence ID" value="KFD54865.1"/>
    <property type="molecule type" value="Genomic_DNA"/>
</dbReference>
<keyword evidence="5 13" id="KW-0235">DNA replication</keyword>
<evidence type="ECO:0000313" key="16">
    <source>
        <dbReference type="Proteomes" id="UP000030764"/>
    </source>
</evidence>
<evidence type="ECO:0000256" key="11">
    <source>
        <dbReference type="ARBA" id="ARBA00023125"/>
    </source>
</evidence>
<sequence length="1086" mass="122499">MACFSALELDDNDAISFIHIKGYTVKTDFTFYTIVVSVGRYEWTVDRRYSDFDAFNRARPKDKATPAFPPKRLIGNQDCEFLNSRRKELEVYLRAVFKADCLQQRKAGLSSLPRQLALFLDFHLYEVHAIVEHLAETFATGKISGDQLSLTPLELHAISERFKFAEPSFGCSGDLEFDLGHVAEFISQIRELKVCGNKRAGSSNIKQSSLPFNLHYFKSLKTLQISHCDPVQIGAFDAVACKLVALSVHNTLERIADLVVPFLADNEQMDEIPDFSTLQIADLSFNNLCSIDRSIIAFRGIQRLDLTCNCLTEICNLQHLPFLRELNLSNNRIEKVDNWHCKLGNVKKIWLTNNKVRSLKGFSKLYSLEFLDVRDNQLTHLRHVWPLGQLPCLKELVLSGNGVENGVDARTRVLEAFGERAAEVTLDGQIPTQRELDTIGVRLAIRKAKEERKRQLVALTEQLNHQLGLAEANVLQMSSKCAAVPSSIPKAESKYPTREIYCTCFLNLFLFHNYVTPTLQVACGIMKLRDRSNLKSTAWYYDYSEVVAHNFGAATTTVSTSSRRSERLAEKRSSAKRKQLSSRLSEILPKRNKTQARSVTPIPASHDSACVKFLRSSSAFLFIGFMRLIFPSSIVRPTTCAYQKRLETSCSQEANLFAVTRSDQRLLAPEFDCFTDFLLKHRHKGAKMAGQAVNGKAATTGNPFDDLKARLHASAIPKNLPCREQQFEKIKLFISCCLKAEIGGCIYISGVPGTGKTVTIRHAVHSLLSDKKIPKFSYCEVNGMQVLDPKCVYLEMVRAIKKAWKFKSTDNARKVLDQTFSKVDRNRLPMVLLMDEVDLLISSRQRVLYQLFDWSTQEEAKLIVLAVANTLDFPERVLSKRISSRVGITRLCFQPYTHVEIKKILEQRLAGSTLISSDALQLVSRKVASVSGDLRRGLEICRLAVDIAKEQAADQSTNGQRSNAPQQFPKLGIAHVNAALKHMAGNLKFQFIRNASMHEQLLLRAAVSEYNRIGTEEIAFSALLKHYRSFCSTECLETLGYEQLRFMMQTFIGAGIFMATNDANDLNRCLRFNINPEDLAASLRKQ</sequence>
<dbReference type="Gene3D" id="3.80.10.10">
    <property type="entry name" value="Ribonuclease Inhibitor"/>
    <property type="match status" value="1"/>
</dbReference>
<dbReference type="PROSITE" id="PS51450">
    <property type="entry name" value="LRR"/>
    <property type="match status" value="2"/>
</dbReference>
<dbReference type="SMART" id="SM00369">
    <property type="entry name" value="LRR_TYP"/>
    <property type="match status" value="2"/>
</dbReference>
<organism evidence="15 16">
    <name type="scientific">Trichuris suis</name>
    <name type="common">pig whipworm</name>
    <dbReference type="NCBI Taxonomy" id="68888"/>
    <lineage>
        <taxon>Eukaryota</taxon>
        <taxon>Metazoa</taxon>
        <taxon>Ecdysozoa</taxon>
        <taxon>Nematoda</taxon>
        <taxon>Enoplea</taxon>
        <taxon>Dorylaimia</taxon>
        <taxon>Trichinellida</taxon>
        <taxon>Trichuridae</taxon>
        <taxon>Trichuris</taxon>
    </lineage>
</organism>
<keyword evidence="6" id="KW-0479">Metal-binding</keyword>
<reference evidence="15 16" key="1">
    <citation type="journal article" date="2014" name="Nat. Genet.">
        <title>Genome and transcriptome of the porcine whipworm Trichuris suis.</title>
        <authorList>
            <person name="Jex A.R."/>
            <person name="Nejsum P."/>
            <person name="Schwarz E.M."/>
            <person name="Hu L."/>
            <person name="Young N.D."/>
            <person name="Hall R.S."/>
            <person name="Korhonen P.K."/>
            <person name="Liao S."/>
            <person name="Thamsborg S."/>
            <person name="Xia J."/>
            <person name="Xu P."/>
            <person name="Wang S."/>
            <person name="Scheerlinck J.P."/>
            <person name="Hofmann A."/>
            <person name="Sternberg P.W."/>
            <person name="Wang J."/>
            <person name="Gasser R.B."/>
        </authorList>
    </citation>
    <scope>NUCLEOTIDE SEQUENCE [LARGE SCALE GENOMIC DNA]</scope>
    <source>
        <strain evidence="15">DCEP-RM93M</strain>
    </source>
</reference>
<evidence type="ECO:0000256" key="7">
    <source>
        <dbReference type="ARBA" id="ARBA00022737"/>
    </source>
</evidence>
<dbReference type="SUPFAM" id="SSF52540">
    <property type="entry name" value="P-loop containing nucleoside triphosphate hydrolases"/>
    <property type="match status" value="1"/>
</dbReference>
<comment type="subcellular location">
    <subcellularLocation>
        <location evidence="1 13">Nucleus</location>
    </subcellularLocation>
</comment>
<evidence type="ECO:0000256" key="3">
    <source>
        <dbReference type="ARBA" id="ARBA00019081"/>
    </source>
</evidence>
<name>A0A085MCB9_9BILA</name>
<dbReference type="InterPro" id="IPR003959">
    <property type="entry name" value="ATPase_AAA_core"/>
</dbReference>
<evidence type="ECO:0000313" key="15">
    <source>
        <dbReference type="EMBL" id="KFD54865.1"/>
    </source>
</evidence>
<gene>
    <name evidence="15" type="ORF">M513_04299</name>
</gene>
<feature type="domain" description="PX" evidence="14">
    <location>
        <begin position="10"/>
        <end position="126"/>
    </location>
</feature>
<evidence type="ECO:0000256" key="5">
    <source>
        <dbReference type="ARBA" id="ARBA00022705"/>
    </source>
</evidence>
<evidence type="ECO:0000259" key="14">
    <source>
        <dbReference type="PROSITE" id="PS50195"/>
    </source>
</evidence>